<dbReference type="InterPro" id="IPR023123">
    <property type="entry name" value="Tubulin_C"/>
</dbReference>
<gene>
    <name evidence="9" type="ORF">TCHU04912_LOCUS19635</name>
</gene>
<proteinExistence type="inferred from homology"/>
<dbReference type="InterPro" id="IPR008280">
    <property type="entry name" value="Tub_FtsZ_C"/>
</dbReference>
<dbReference type="Pfam" id="PF00091">
    <property type="entry name" value="Tubulin"/>
    <property type="match status" value="1"/>
</dbReference>
<dbReference type="Gene3D" id="1.10.287.600">
    <property type="entry name" value="Helix hairpin bin"/>
    <property type="match status" value="1"/>
</dbReference>
<dbReference type="InterPro" id="IPR037103">
    <property type="entry name" value="Tubulin/FtsZ-like_C"/>
</dbReference>
<dbReference type="Pfam" id="PF03953">
    <property type="entry name" value="Tubulin_C"/>
    <property type="match status" value="1"/>
</dbReference>
<dbReference type="FunFam" id="1.10.287.600:FF:000007">
    <property type="entry name" value="tubulin epsilon chain"/>
    <property type="match status" value="1"/>
</dbReference>
<evidence type="ECO:0000259" key="8">
    <source>
        <dbReference type="SMART" id="SM00865"/>
    </source>
</evidence>
<evidence type="ECO:0000259" key="7">
    <source>
        <dbReference type="SMART" id="SM00864"/>
    </source>
</evidence>
<dbReference type="GO" id="GO:0007017">
    <property type="term" value="P:microtubule-based process"/>
    <property type="evidence" value="ECO:0007669"/>
    <property type="project" value="InterPro"/>
</dbReference>
<evidence type="ECO:0000313" key="9">
    <source>
        <dbReference type="EMBL" id="CAD9218381.1"/>
    </source>
</evidence>
<dbReference type="Gene3D" id="3.30.1330.20">
    <property type="entry name" value="Tubulin/FtsZ, C-terminal domain"/>
    <property type="match status" value="1"/>
</dbReference>
<dbReference type="PRINTS" id="PR01161">
    <property type="entry name" value="TUBULIN"/>
</dbReference>
<dbReference type="EMBL" id="HBGG01038065">
    <property type="protein sequence ID" value="CAD9218381.1"/>
    <property type="molecule type" value="Transcribed_RNA"/>
</dbReference>
<dbReference type="GO" id="GO:0005874">
    <property type="term" value="C:microtubule"/>
    <property type="evidence" value="ECO:0007669"/>
    <property type="project" value="UniProtKB-KW"/>
</dbReference>
<dbReference type="Gene3D" id="3.40.50.1440">
    <property type="entry name" value="Tubulin/FtsZ, GTPase domain"/>
    <property type="match status" value="1"/>
</dbReference>
<evidence type="ECO:0000256" key="3">
    <source>
        <dbReference type="ARBA" id="ARBA00022741"/>
    </source>
</evidence>
<dbReference type="SUPFAM" id="SSF55307">
    <property type="entry name" value="Tubulin C-terminal domain-like"/>
    <property type="match status" value="1"/>
</dbReference>
<keyword evidence="2 5" id="KW-0493">Microtubule</keyword>
<dbReference type="InterPro" id="IPR000217">
    <property type="entry name" value="Tubulin"/>
</dbReference>
<dbReference type="AlphaFoldDB" id="A0A7S1X922"/>
<evidence type="ECO:0000256" key="5">
    <source>
        <dbReference type="RuleBase" id="RU000352"/>
    </source>
</evidence>
<dbReference type="PROSITE" id="PS00227">
    <property type="entry name" value="TUBULIN"/>
    <property type="match status" value="1"/>
</dbReference>
<keyword evidence="3 5" id="KW-0547">Nucleotide-binding</keyword>
<reference evidence="9" key="1">
    <citation type="submission" date="2021-01" db="EMBL/GenBank/DDBJ databases">
        <authorList>
            <person name="Corre E."/>
            <person name="Pelletier E."/>
            <person name="Niang G."/>
            <person name="Scheremetjew M."/>
            <person name="Finn R."/>
            <person name="Kale V."/>
            <person name="Holt S."/>
            <person name="Cochrane G."/>
            <person name="Meng A."/>
            <person name="Brown T."/>
            <person name="Cohen L."/>
        </authorList>
    </citation>
    <scope>NUCLEOTIDE SEQUENCE</scope>
    <source>
        <strain evidence="9">PLY429</strain>
    </source>
</reference>
<protein>
    <recommendedName>
        <fullName evidence="10">Tubulin alpha chain</fullName>
    </recommendedName>
</protein>
<sequence length="397" mass="43897">MEEGVVNEVLKGPLGELFDQRQLLTDVSGSGNNWAHGHHVYGPQYRDTLLETVRRAVEQCDSLQSFLILHSLGGGTGSGLGSYILEMLGDEFPDVYRFTTSIFPSEDDDVITSPYNALLSLSRLVENADCVFPVDNQSLADICARIDSRSGKMKSNSSLAGPKDRSTGQKPFDAMNGVAASLLLGVTSSVRFEGSLNVDLNEITNNLVPYPKMHFLIPSLSPYATPRDVAFATAGPRALETTCSQVFSREHQLLRADPRNSTYLACGMLFRGAVTISDVQRNLARIKPTLRMVPWNPEGFKIGLCSVPPVNSPLSLTCLSNNCCVRSTFSNMQERFQKLYKRKVYVHHYTQFMEEAIFDEAYQSVEQLVCDYANLDKQDPTATAPTPRMNPLGLSFL</sequence>
<evidence type="ECO:0000256" key="2">
    <source>
        <dbReference type="ARBA" id="ARBA00022701"/>
    </source>
</evidence>
<dbReference type="InterPro" id="IPR004057">
    <property type="entry name" value="Epsilon_tubulin"/>
</dbReference>
<evidence type="ECO:0000256" key="1">
    <source>
        <dbReference type="ARBA" id="ARBA00009636"/>
    </source>
</evidence>
<dbReference type="CDD" id="cd02190">
    <property type="entry name" value="epsilon_tubulin"/>
    <property type="match status" value="1"/>
</dbReference>
<dbReference type="InterPro" id="IPR036525">
    <property type="entry name" value="Tubulin/FtsZ_GTPase_sf"/>
</dbReference>
<feature type="region of interest" description="Disordered" evidence="6">
    <location>
        <begin position="151"/>
        <end position="171"/>
    </location>
</feature>
<comment type="similarity">
    <text evidence="1 5">Belongs to the tubulin family.</text>
</comment>
<dbReference type="SMART" id="SM00864">
    <property type="entry name" value="Tubulin"/>
    <property type="match status" value="1"/>
</dbReference>
<organism evidence="9">
    <name type="scientific">Tetraselmis chuii</name>
    <dbReference type="NCBI Taxonomy" id="63592"/>
    <lineage>
        <taxon>Eukaryota</taxon>
        <taxon>Viridiplantae</taxon>
        <taxon>Chlorophyta</taxon>
        <taxon>core chlorophytes</taxon>
        <taxon>Chlorodendrophyceae</taxon>
        <taxon>Chlorodendrales</taxon>
        <taxon>Chlorodendraceae</taxon>
        <taxon>Tetraselmis</taxon>
    </lineage>
</organism>
<dbReference type="SUPFAM" id="SSF52490">
    <property type="entry name" value="Tubulin nucleotide-binding domain-like"/>
    <property type="match status" value="1"/>
</dbReference>
<accession>A0A7S1X922</accession>
<dbReference type="GO" id="GO:0005525">
    <property type="term" value="F:GTP binding"/>
    <property type="evidence" value="ECO:0007669"/>
    <property type="project" value="UniProtKB-UniRule"/>
</dbReference>
<dbReference type="InterPro" id="IPR018316">
    <property type="entry name" value="Tubulin/FtsZ_2-layer-sand-dom"/>
</dbReference>
<feature type="domain" description="Tubulin/FtsZ GTPase" evidence="7">
    <location>
        <begin position="2"/>
        <end position="194"/>
    </location>
</feature>
<dbReference type="InterPro" id="IPR003008">
    <property type="entry name" value="Tubulin_FtsZ_GTPase"/>
</dbReference>
<dbReference type="PRINTS" id="PR01519">
    <property type="entry name" value="EPSLNTUBULIN"/>
</dbReference>
<name>A0A7S1X922_9CHLO</name>
<evidence type="ECO:0008006" key="10">
    <source>
        <dbReference type="Google" id="ProtNLM"/>
    </source>
</evidence>
<keyword evidence="4 5" id="KW-0342">GTP-binding</keyword>
<dbReference type="InterPro" id="IPR017975">
    <property type="entry name" value="Tubulin_CS"/>
</dbReference>
<evidence type="ECO:0000256" key="6">
    <source>
        <dbReference type="SAM" id="MobiDB-lite"/>
    </source>
</evidence>
<feature type="domain" description="Tubulin/FtsZ 2-layer sandwich" evidence="8">
    <location>
        <begin position="196"/>
        <end position="334"/>
    </location>
</feature>
<evidence type="ECO:0000256" key="4">
    <source>
        <dbReference type="ARBA" id="ARBA00023134"/>
    </source>
</evidence>
<dbReference type="SMART" id="SM00865">
    <property type="entry name" value="Tubulin_C"/>
    <property type="match status" value="1"/>
</dbReference>
<dbReference type="PANTHER" id="PTHR11588">
    <property type="entry name" value="TUBULIN"/>
    <property type="match status" value="1"/>
</dbReference>